<dbReference type="PROSITE" id="PS00551">
    <property type="entry name" value="MOLYBDOPTERIN_PROK_1"/>
    <property type="match status" value="1"/>
</dbReference>
<dbReference type="Gene3D" id="3.40.228.10">
    <property type="entry name" value="Dimethylsulfoxide Reductase, domain 2"/>
    <property type="match status" value="1"/>
</dbReference>
<dbReference type="Gene3D" id="3.10.20.740">
    <property type="match status" value="1"/>
</dbReference>
<evidence type="ECO:0000256" key="1">
    <source>
        <dbReference type="ARBA" id="ARBA00001942"/>
    </source>
</evidence>
<keyword evidence="5" id="KW-0479">Metal-binding</keyword>
<dbReference type="InterPro" id="IPR017900">
    <property type="entry name" value="4Fe4S_Fe_S_CS"/>
</dbReference>
<evidence type="ECO:0000259" key="12">
    <source>
        <dbReference type="PROSITE" id="PS51669"/>
    </source>
</evidence>
<dbReference type="GO" id="GO:0051539">
    <property type="term" value="F:4 iron, 4 sulfur cluster binding"/>
    <property type="evidence" value="ECO:0007669"/>
    <property type="project" value="UniProtKB-KW"/>
</dbReference>
<keyword evidence="14" id="KW-1185">Reference proteome</keyword>
<dbReference type="Gene3D" id="3.30.70.20">
    <property type="match status" value="1"/>
</dbReference>
<feature type="domain" description="4Fe-4S ferredoxin-type" evidence="11">
    <location>
        <begin position="141"/>
        <end position="160"/>
    </location>
</feature>
<accession>A0A0A0EYX6</accession>
<dbReference type="SUPFAM" id="SSF54862">
    <property type="entry name" value="4Fe-4S ferredoxins"/>
    <property type="match status" value="1"/>
</dbReference>
<evidence type="ECO:0000256" key="2">
    <source>
        <dbReference type="ARBA" id="ARBA00007023"/>
    </source>
</evidence>
<keyword evidence="4" id="KW-0500">Molybdenum</keyword>
<dbReference type="InterPro" id="IPR054351">
    <property type="entry name" value="NADH_UbQ_OxRdtase_ferredoxin"/>
</dbReference>
<dbReference type="Gene3D" id="2.40.40.20">
    <property type="match status" value="1"/>
</dbReference>
<dbReference type="SMART" id="SM00926">
    <property type="entry name" value="Molybdop_Fe4S4"/>
    <property type="match status" value="1"/>
</dbReference>
<dbReference type="InterPro" id="IPR017896">
    <property type="entry name" value="4Fe4S_Fe-S-bd"/>
</dbReference>
<organism evidence="13 14">
    <name type="scientific">Lysobacter daejeonensis GH1-9</name>
    <dbReference type="NCBI Taxonomy" id="1385517"/>
    <lineage>
        <taxon>Bacteria</taxon>
        <taxon>Pseudomonadati</taxon>
        <taxon>Pseudomonadota</taxon>
        <taxon>Gammaproteobacteria</taxon>
        <taxon>Lysobacterales</taxon>
        <taxon>Lysobacteraceae</taxon>
        <taxon>Aerolutibacter</taxon>
    </lineage>
</organism>
<dbReference type="InterPro" id="IPR006657">
    <property type="entry name" value="MoPterin_dinucl-bd_dom"/>
</dbReference>
<dbReference type="Pfam" id="PF22117">
    <property type="entry name" value="Fer4_Nqo3"/>
    <property type="match status" value="1"/>
</dbReference>
<dbReference type="PROSITE" id="PS51669">
    <property type="entry name" value="4FE4S_MOW_BIS_MGD"/>
    <property type="match status" value="1"/>
</dbReference>
<dbReference type="EMBL" id="AVPU01000005">
    <property type="protein sequence ID" value="KGM55480.1"/>
    <property type="molecule type" value="Genomic_DNA"/>
</dbReference>
<dbReference type="Pfam" id="PF00384">
    <property type="entry name" value="Molybdopterin"/>
    <property type="match status" value="1"/>
</dbReference>
<dbReference type="InterPro" id="IPR006963">
    <property type="entry name" value="Mopterin_OxRdtase_4Fe-4S_dom"/>
</dbReference>
<dbReference type="InterPro" id="IPR050123">
    <property type="entry name" value="Prok_molybdopt-oxidoreductase"/>
</dbReference>
<keyword evidence="8" id="KW-0408">Iron</keyword>
<dbReference type="Gene3D" id="3.40.50.740">
    <property type="match status" value="1"/>
</dbReference>
<dbReference type="CDD" id="cd00508">
    <property type="entry name" value="MopB_CT_Fdh-Nap-like"/>
    <property type="match status" value="1"/>
</dbReference>
<dbReference type="InterPro" id="IPR006656">
    <property type="entry name" value="Mopterin_OxRdtase"/>
</dbReference>
<dbReference type="GO" id="GO:0003954">
    <property type="term" value="F:NADH dehydrogenase activity"/>
    <property type="evidence" value="ECO:0007669"/>
    <property type="project" value="TreeGrafter"/>
</dbReference>
<dbReference type="InterPro" id="IPR027467">
    <property type="entry name" value="MopterinOxRdtase_cofactor_BS"/>
</dbReference>
<evidence type="ECO:0000256" key="4">
    <source>
        <dbReference type="ARBA" id="ARBA00022505"/>
    </source>
</evidence>
<comment type="similarity">
    <text evidence="2">In the C-terminal section; belongs to the prokaryotic molybdopterin-containing oxidoreductase family.</text>
</comment>
<evidence type="ECO:0000259" key="11">
    <source>
        <dbReference type="PROSITE" id="PS51379"/>
    </source>
</evidence>
<dbReference type="Pfam" id="PF04879">
    <property type="entry name" value="Molybdop_Fe4S4"/>
    <property type="match status" value="1"/>
</dbReference>
<dbReference type="SUPFAM" id="SSF53706">
    <property type="entry name" value="Formate dehydrogenase/DMSO reductase, domains 1-3"/>
    <property type="match status" value="1"/>
</dbReference>
<evidence type="ECO:0000256" key="9">
    <source>
        <dbReference type="ARBA" id="ARBA00023014"/>
    </source>
</evidence>
<dbReference type="GO" id="GO:0008863">
    <property type="term" value="F:formate dehydrogenase (NAD+) activity"/>
    <property type="evidence" value="ECO:0007669"/>
    <property type="project" value="InterPro"/>
</dbReference>
<evidence type="ECO:0000256" key="6">
    <source>
        <dbReference type="ARBA" id="ARBA00022737"/>
    </source>
</evidence>
<feature type="domain" description="4Fe-4S ferredoxin-type" evidence="11">
    <location>
        <begin position="184"/>
        <end position="213"/>
    </location>
</feature>
<dbReference type="Pfam" id="PF13510">
    <property type="entry name" value="Fer2_4"/>
    <property type="match status" value="1"/>
</dbReference>
<name>A0A0A0EYX6_9GAMM</name>
<dbReference type="PROSITE" id="PS51379">
    <property type="entry name" value="4FE4S_FER_2"/>
    <property type="match status" value="2"/>
</dbReference>
<dbReference type="GO" id="GO:0022904">
    <property type="term" value="P:respiratory electron transport chain"/>
    <property type="evidence" value="ECO:0007669"/>
    <property type="project" value="TreeGrafter"/>
</dbReference>
<dbReference type="InterPro" id="IPR009010">
    <property type="entry name" value="Asp_de-COase-like_dom_sf"/>
</dbReference>
<keyword evidence="7" id="KW-0560">Oxidoreductase</keyword>
<evidence type="ECO:0000256" key="7">
    <source>
        <dbReference type="ARBA" id="ARBA00023002"/>
    </source>
</evidence>
<dbReference type="eggNOG" id="COG3383">
    <property type="taxonomic scope" value="Bacteria"/>
</dbReference>
<dbReference type="InterPro" id="IPR041924">
    <property type="entry name" value="Formate_Dh-H_N"/>
</dbReference>
<dbReference type="OrthoDB" id="9810782at2"/>
<gene>
    <name evidence="13" type="ORF">N800_14290</name>
</gene>
<dbReference type="InterPro" id="IPR001041">
    <property type="entry name" value="2Fe-2S_ferredoxin-type"/>
</dbReference>
<dbReference type="NCBIfam" id="TIGR01591">
    <property type="entry name" value="Fdh-alpha"/>
    <property type="match status" value="1"/>
</dbReference>
<evidence type="ECO:0000313" key="13">
    <source>
        <dbReference type="EMBL" id="KGM55480.1"/>
    </source>
</evidence>
<reference evidence="13 14" key="1">
    <citation type="submission" date="2013-08" db="EMBL/GenBank/DDBJ databases">
        <title>Genome sequencing of Lysobacter.</title>
        <authorList>
            <person name="Zhang S."/>
            <person name="Wang G."/>
        </authorList>
    </citation>
    <scope>NUCLEOTIDE SEQUENCE [LARGE SCALE GENOMIC DNA]</scope>
    <source>
        <strain evidence="13 14">GH1-9</strain>
    </source>
</reference>
<dbReference type="GO" id="GO:1990204">
    <property type="term" value="C:oxidoreductase complex"/>
    <property type="evidence" value="ECO:0007669"/>
    <property type="project" value="UniProtKB-ARBA"/>
</dbReference>
<dbReference type="SUPFAM" id="SSF50692">
    <property type="entry name" value="ADC-like"/>
    <property type="match status" value="1"/>
</dbReference>
<dbReference type="Gene3D" id="2.20.25.90">
    <property type="entry name" value="ADC-like domains"/>
    <property type="match status" value="1"/>
</dbReference>
<dbReference type="PROSITE" id="PS51085">
    <property type="entry name" value="2FE2S_FER_2"/>
    <property type="match status" value="1"/>
</dbReference>
<dbReference type="GO" id="GO:0043546">
    <property type="term" value="F:molybdopterin cofactor binding"/>
    <property type="evidence" value="ECO:0007669"/>
    <property type="project" value="InterPro"/>
</dbReference>
<dbReference type="GO" id="GO:0016020">
    <property type="term" value="C:membrane"/>
    <property type="evidence" value="ECO:0007669"/>
    <property type="project" value="TreeGrafter"/>
</dbReference>
<keyword evidence="6" id="KW-0677">Repeat</keyword>
<dbReference type="GO" id="GO:0015942">
    <property type="term" value="P:formate metabolic process"/>
    <property type="evidence" value="ECO:0007669"/>
    <property type="project" value="InterPro"/>
</dbReference>
<dbReference type="AlphaFoldDB" id="A0A0A0EYX6"/>
<evidence type="ECO:0000256" key="3">
    <source>
        <dbReference type="ARBA" id="ARBA00022485"/>
    </source>
</evidence>
<dbReference type="PANTHER" id="PTHR43105">
    <property type="entry name" value="RESPIRATORY NITRATE REDUCTASE"/>
    <property type="match status" value="1"/>
</dbReference>
<evidence type="ECO:0000313" key="14">
    <source>
        <dbReference type="Proteomes" id="UP000029998"/>
    </source>
</evidence>
<dbReference type="STRING" id="1385517.N800_14290"/>
<dbReference type="Pfam" id="PF01568">
    <property type="entry name" value="Molydop_binding"/>
    <property type="match status" value="1"/>
</dbReference>
<keyword evidence="9" id="KW-0411">Iron-sulfur</keyword>
<comment type="caution">
    <text evidence="13">The sequence shown here is derived from an EMBL/GenBank/DDBJ whole genome shotgun (WGS) entry which is preliminary data.</text>
</comment>
<dbReference type="PANTHER" id="PTHR43105:SF14">
    <property type="entry name" value="FORMATE DEHYDROGENASE H"/>
    <property type="match status" value="1"/>
</dbReference>
<dbReference type="FunFam" id="3.30.70.20:FF:000035">
    <property type="entry name" value="Iron hydrogenase 1"/>
    <property type="match status" value="1"/>
</dbReference>
<dbReference type="Proteomes" id="UP000029998">
    <property type="component" value="Unassembled WGS sequence"/>
</dbReference>
<dbReference type="PIRSF" id="PIRSF036643">
    <property type="entry name" value="FDH_alpha"/>
    <property type="match status" value="1"/>
</dbReference>
<dbReference type="InterPro" id="IPR036010">
    <property type="entry name" value="2Fe-2S_ferredoxin-like_sf"/>
</dbReference>
<evidence type="ECO:0000259" key="10">
    <source>
        <dbReference type="PROSITE" id="PS51085"/>
    </source>
</evidence>
<dbReference type="CDD" id="cd02753">
    <property type="entry name" value="MopB_Formate-Dh-H"/>
    <property type="match status" value="1"/>
</dbReference>
<comment type="cofactor">
    <cofactor evidence="1">
        <name>Mo-bis(molybdopterin guanine dinucleotide)</name>
        <dbReference type="ChEBI" id="CHEBI:60539"/>
    </cofactor>
</comment>
<proteinExistence type="inferred from homology"/>
<sequence length="895" mass="96736">MDAAQVRVAIDGRELSFPAGLTVLQALRMSGIKVPTLCHDDRLAPVGECWACAVELVPATGLPAHHRPACREPLLDGCSIRTDGAALDEFRRNLLEQLATRAAPDEMERFPDKALHQALREFDILPRADASPPEAIDVSHPHIRVDMERCIACRRCVRICEDLQGESVWHVFGRGETLRVATGGGVPLAESPCVGCGACVDTCPTAALTDASAWREPPATTWTRTVCPYCGVGCVLDIGTADDRIVATRPALDGPSNKGHLCVKGRYAYDYVDADDRVCAPMLRRDGQWQRATWDQAIAFAAEGLRRIVSEHGPDAVGVLGSARATNEENYLIQKFARVAIGTNNVDCCARVCHTPSAAALKHMLGTGAGTNSFDDIEQARTLLVVGANPLENHPVVGARIRQRAKHGAHLIVIDPRRTGLAGIADIHLAPQPGTNVPLFNALAHVLLAEDLVDHAFVDARVDGLGTFASFIQAWTPERAAALCGVPADDIRRAARLYAQERPAMCLHGLGVTEHLQGTQGVMALIDLALLTGNLGLAGTGINPLRGQNNVQGAAVMGCEPGTLTGSQRLADARARFETAWGVPLPRSRGLNVLEMMDAARSGALKALYVIGFDVLASLANATETAKSLERLELVIVQDLFLNETARRSGHVFLPAVSSFEKDGTFMNSERRIQRVRQALTPRGQARSDAETLCRLVNALGRGAWFSRHRAEDVWDEVRSAWPAVAGIDYTRIDQQGLQWPCRGPDDPGTALLHAEHFAHGKRAVLERIDYQPTTEYTTAQFPFLLTTGRNLHQFNVGTMTGRTGQQLLRPTDTLDMHPYDAGQLGLDDGTQVRVASRHGQAALRLRITDAVAPGQLFASFHDPARALNQVTSPVRDCVTSAPEYKVVAVCVTPA</sequence>
<dbReference type="GO" id="GO:0046872">
    <property type="term" value="F:metal ion binding"/>
    <property type="evidence" value="ECO:0007669"/>
    <property type="project" value="UniProtKB-KW"/>
</dbReference>
<dbReference type="CDD" id="cd00207">
    <property type="entry name" value="fer2"/>
    <property type="match status" value="1"/>
</dbReference>
<dbReference type="SUPFAM" id="SSF54292">
    <property type="entry name" value="2Fe-2S ferredoxin-like"/>
    <property type="match status" value="1"/>
</dbReference>
<evidence type="ECO:0000256" key="5">
    <source>
        <dbReference type="ARBA" id="ARBA00022723"/>
    </source>
</evidence>
<dbReference type="InterPro" id="IPR006478">
    <property type="entry name" value="Formate_DH_asu"/>
</dbReference>
<keyword evidence="3" id="KW-0004">4Fe-4S</keyword>
<feature type="domain" description="2Fe-2S ferredoxin-type" evidence="10">
    <location>
        <begin position="4"/>
        <end position="86"/>
    </location>
</feature>
<evidence type="ECO:0000256" key="8">
    <source>
        <dbReference type="ARBA" id="ARBA00023004"/>
    </source>
</evidence>
<dbReference type="PROSITE" id="PS00198">
    <property type="entry name" value="4FE4S_FER_1"/>
    <property type="match status" value="1"/>
</dbReference>
<feature type="domain" description="4Fe-4S Mo/W bis-MGD-type" evidence="12">
    <location>
        <begin position="220"/>
        <end position="276"/>
    </location>
</feature>
<protein>
    <submittedName>
        <fullName evidence="13">Formate dehydrogenase</fullName>
    </submittedName>
</protein>